<evidence type="ECO:0000256" key="6">
    <source>
        <dbReference type="SAM" id="Phobius"/>
    </source>
</evidence>
<accession>A0ABZ0TCJ5</accession>
<keyword evidence="8" id="KW-1185">Reference proteome</keyword>
<evidence type="ECO:0000256" key="2">
    <source>
        <dbReference type="ARBA" id="ARBA00022475"/>
    </source>
</evidence>
<feature type="transmembrane region" description="Helical" evidence="6">
    <location>
        <begin position="160"/>
        <end position="186"/>
    </location>
</feature>
<feature type="transmembrane region" description="Helical" evidence="6">
    <location>
        <begin position="275"/>
        <end position="297"/>
    </location>
</feature>
<dbReference type="EMBL" id="CP139558">
    <property type="protein sequence ID" value="WPU90941.1"/>
    <property type="molecule type" value="Genomic_DNA"/>
</dbReference>
<keyword evidence="2" id="KW-1003">Cell membrane</keyword>
<feature type="transmembrane region" description="Helical" evidence="6">
    <location>
        <begin position="240"/>
        <end position="263"/>
    </location>
</feature>
<evidence type="ECO:0000256" key="5">
    <source>
        <dbReference type="ARBA" id="ARBA00023136"/>
    </source>
</evidence>
<comment type="subcellular location">
    <subcellularLocation>
        <location evidence="1">Cell membrane</location>
        <topology evidence="1">Multi-pass membrane protein</topology>
    </subcellularLocation>
</comment>
<dbReference type="Proteomes" id="UP001324380">
    <property type="component" value="Chromosome"/>
</dbReference>
<feature type="transmembrane region" description="Helical" evidence="6">
    <location>
        <begin position="198"/>
        <end position="228"/>
    </location>
</feature>
<feature type="transmembrane region" description="Helical" evidence="6">
    <location>
        <begin position="54"/>
        <end position="79"/>
    </location>
</feature>
<evidence type="ECO:0000256" key="4">
    <source>
        <dbReference type="ARBA" id="ARBA00022989"/>
    </source>
</evidence>
<dbReference type="InterPro" id="IPR017039">
    <property type="entry name" value="Virul_fac_BrkB"/>
</dbReference>
<feature type="transmembrane region" description="Helical" evidence="6">
    <location>
        <begin position="119"/>
        <end position="139"/>
    </location>
</feature>
<evidence type="ECO:0000313" key="8">
    <source>
        <dbReference type="Proteomes" id="UP001324380"/>
    </source>
</evidence>
<protein>
    <submittedName>
        <fullName evidence="7">YihY/virulence factor BrkB family protein</fullName>
    </submittedName>
</protein>
<dbReference type="Pfam" id="PF03631">
    <property type="entry name" value="Virul_fac_BrkB"/>
    <property type="match status" value="1"/>
</dbReference>
<dbReference type="PIRSF" id="PIRSF035875">
    <property type="entry name" value="RNase_BN"/>
    <property type="match status" value="1"/>
</dbReference>
<proteinExistence type="predicted"/>
<dbReference type="PANTHER" id="PTHR30213:SF0">
    <property type="entry name" value="UPF0761 MEMBRANE PROTEIN YIHY"/>
    <property type="match status" value="1"/>
</dbReference>
<dbReference type="PANTHER" id="PTHR30213">
    <property type="entry name" value="INNER MEMBRANE PROTEIN YHJD"/>
    <property type="match status" value="1"/>
</dbReference>
<dbReference type="NCBIfam" id="TIGR00765">
    <property type="entry name" value="yihY_not_rbn"/>
    <property type="match status" value="1"/>
</dbReference>
<keyword evidence="3 6" id="KW-0812">Transmembrane</keyword>
<gene>
    <name evidence="7" type="ORF">SNE25_16605</name>
</gene>
<evidence type="ECO:0000256" key="1">
    <source>
        <dbReference type="ARBA" id="ARBA00004651"/>
    </source>
</evidence>
<evidence type="ECO:0000313" key="7">
    <source>
        <dbReference type="EMBL" id="WPU90941.1"/>
    </source>
</evidence>
<keyword evidence="5 6" id="KW-0472">Membrane</keyword>
<dbReference type="RefSeq" id="WP_321560112.1">
    <property type="nucleotide sequence ID" value="NZ_CP139558.1"/>
</dbReference>
<name>A0ABZ0TCJ5_9SPHI</name>
<reference evidence="7 8" key="1">
    <citation type="submission" date="2023-11" db="EMBL/GenBank/DDBJ databases">
        <title>Analysis of the Genomes of Mucilaginibacter gossypii cycad 4 and M. sabulilitoris SNA2: microbes with the potential for plant growth promotion.</title>
        <authorList>
            <person name="Hirsch A.M."/>
            <person name="Humm E."/>
            <person name="Rubbi M."/>
            <person name="Del Vecchio G."/>
            <person name="Ha S.M."/>
            <person name="Pellegrini M."/>
            <person name="Gunsalus R.P."/>
        </authorList>
    </citation>
    <scope>NUCLEOTIDE SEQUENCE [LARGE SCALE GENOMIC DNA]</scope>
    <source>
        <strain evidence="7 8">SNA2</strain>
    </source>
</reference>
<keyword evidence="4 6" id="KW-1133">Transmembrane helix</keyword>
<sequence length="330" mass="38058">MKWLHHFLLRFAFYRYLIDWTRYIILPGFRPLPLYTVIDFFIKEISNSSLVNRASSLAYSFMLAIFPATIFLCTLIPYIPITDFQGELLRVLKNIMPTNAYQAFSDTIIDIIKNQNSKLLSFGFLLTVYFATNGVINLMKAFNKSSLITDRRSWLKKRGVALALTVAISFALVIAIGILVAGQGLISFIKHHFASRNLFWYYCILLFRWIVSWLVIIIIFFATISVLYRYGPAHKKRWKFINPGSILATGLAVLTSIGFSYYINNFSSYNKVYGSIGTLIVVMIWMYLNSLILLIGFELNASIELSKRNIRIVKPRYNSFRSKKTDTSKN</sequence>
<evidence type="ECO:0000256" key="3">
    <source>
        <dbReference type="ARBA" id="ARBA00022692"/>
    </source>
</evidence>
<organism evidence="7 8">
    <name type="scientific">Mucilaginibacter sabulilitoris</name>
    <dbReference type="NCBI Taxonomy" id="1173583"/>
    <lineage>
        <taxon>Bacteria</taxon>
        <taxon>Pseudomonadati</taxon>
        <taxon>Bacteroidota</taxon>
        <taxon>Sphingobacteriia</taxon>
        <taxon>Sphingobacteriales</taxon>
        <taxon>Sphingobacteriaceae</taxon>
        <taxon>Mucilaginibacter</taxon>
    </lineage>
</organism>